<dbReference type="InterPro" id="IPR036097">
    <property type="entry name" value="HisK_dim/P_sf"/>
</dbReference>
<dbReference type="GeneID" id="97987253"/>
<dbReference type="FunFam" id="1.10.287.130:FF:000001">
    <property type="entry name" value="Two-component sensor histidine kinase"/>
    <property type="match status" value="1"/>
</dbReference>
<evidence type="ECO:0000256" key="3">
    <source>
        <dbReference type="ARBA" id="ARBA00012438"/>
    </source>
</evidence>
<comment type="catalytic activity">
    <reaction evidence="1">
        <text>ATP + protein L-histidine = ADP + protein N-phospho-L-histidine.</text>
        <dbReference type="EC" id="2.7.13.3"/>
    </reaction>
</comment>
<dbReference type="SMART" id="SM00387">
    <property type="entry name" value="HATPase_c"/>
    <property type="match status" value="1"/>
</dbReference>
<dbReference type="InterPro" id="IPR050351">
    <property type="entry name" value="BphY/WalK/GraS-like"/>
</dbReference>
<feature type="domain" description="Histidine kinase" evidence="10">
    <location>
        <begin position="277"/>
        <end position="494"/>
    </location>
</feature>
<dbReference type="CDD" id="cd00082">
    <property type="entry name" value="HisKA"/>
    <property type="match status" value="1"/>
</dbReference>
<dbReference type="GO" id="GO:0005886">
    <property type="term" value="C:plasma membrane"/>
    <property type="evidence" value="ECO:0007669"/>
    <property type="project" value="TreeGrafter"/>
</dbReference>
<dbReference type="CDD" id="cd00075">
    <property type="entry name" value="HATPase"/>
    <property type="match status" value="1"/>
</dbReference>
<dbReference type="EC" id="2.7.13.3" evidence="3"/>
<comment type="subcellular location">
    <subcellularLocation>
        <location evidence="2">Membrane</location>
    </subcellularLocation>
</comment>
<dbReference type="EMBL" id="QVLU01000003">
    <property type="protein sequence ID" value="RGE73645.1"/>
    <property type="molecule type" value="Genomic_DNA"/>
</dbReference>
<proteinExistence type="predicted"/>
<dbReference type="SMART" id="SM00388">
    <property type="entry name" value="HisKA"/>
    <property type="match status" value="1"/>
</dbReference>
<dbReference type="OrthoDB" id="9813151at2"/>
<dbReference type="InterPro" id="IPR036890">
    <property type="entry name" value="HATPase_C_sf"/>
</dbReference>
<dbReference type="Gene3D" id="1.10.287.130">
    <property type="match status" value="1"/>
</dbReference>
<dbReference type="InterPro" id="IPR003661">
    <property type="entry name" value="HisK_dim/P_dom"/>
</dbReference>
<keyword evidence="7" id="KW-0902">Two-component regulatory system</keyword>
<evidence type="ECO:0000256" key="1">
    <source>
        <dbReference type="ARBA" id="ARBA00000085"/>
    </source>
</evidence>
<dbReference type="InterPro" id="IPR003594">
    <property type="entry name" value="HATPase_dom"/>
</dbReference>
<evidence type="ECO:0000256" key="8">
    <source>
        <dbReference type="ARBA" id="ARBA00023136"/>
    </source>
</evidence>
<name>A0A3E3I669_9FIRM</name>
<feature type="transmembrane region" description="Helical" evidence="9">
    <location>
        <begin position="20"/>
        <end position="41"/>
    </location>
</feature>
<dbReference type="RefSeq" id="WP_025490717.1">
    <property type="nucleotide sequence ID" value="NZ_CALBAU010000335.1"/>
</dbReference>
<dbReference type="InterPro" id="IPR004358">
    <property type="entry name" value="Sig_transdc_His_kin-like_C"/>
</dbReference>
<dbReference type="Proteomes" id="UP000260812">
    <property type="component" value="Unassembled WGS sequence"/>
</dbReference>
<evidence type="ECO:0000256" key="2">
    <source>
        <dbReference type="ARBA" id="ARBA00004370"/>
    </source>
</evidence>
<evidence type="ECO:0000313" key="13">
    <source>
        <dbReference type="Proteomes" id="UP000260812"/>
    </source>
</evidence>
<dbReference type="Pfam" id="PF00512">
    <property type="entry name" value="HisKA"/>
    <property type="match status" value="1"/>
</dbReference>
<dbReference type="PANTHER" id="PTHR45453">
    <property type="entry name" value="PHOSPHATE REGULON SENSOR PROTEIN PHOR"/>
    <property type="match status" value="1"/>
</dbReference>
<evidence type="ECO:0000256" key="6">
    <source>
        <dbReference type="ARBA" id="ARBA00022777"/>
    </source>
</evidence>
<keyword evidence="4" id="KW-0597">Phosphoprotein</keyword>
<dbReference type="InterPro" id="IPR005467">
    <property type="entry name" value="His_kinase_dom"/>
</dbReference>
<reference evidence="11 14" key="1">
    <citation type="submission" date="2018-08" db="EMBL/GenBank/DDBJ databases">
        <title>A genome reference for cultivated species of the human gut microbiota.</title>
        <authorList>
            <person name="Zou Y."/>
            <person name="Xue W."/>
            <person name="Luo G."/>
        </authorList>
    </citation>
    <scope>NUCLEOTIDE SEQUENCE [LARGE SCALE GENOMIC DNA]</scope>
    <source>
        <strain evidence="12 14">AF26-4BH</strain>
        <strain evidence="11">TF05-5AC</strain>
    </source>
</reference>
<organism evidence="11 13">
    <name type="scientific">Eisenbergiella massiliensis</name>
    <dbReference type="NCBI Taxonomy" id="1720294"/>
    <lineage>
        <taxon>Bacteria</taxon>
        <taxon>Bacillati</taxon>
        <taxon>Bacillota</taxon>
        <taxon>Clostridia</taxon>
        <taxon>Lachnospirales</taxon>
        <taxon>Lachnospiraceae</taxon>
        <taxon>Eisenbergiella</taxon>
    </lineage>
</organism>
<dbReference type="Pfam" id="PF02518">
    <property type="entry name" value="HATPase_c"/>
    <property type="match status" value="1"/>
</dbReference>
<dbReference type="PRINTS" id="PR00344">
    <property type="entry name" value="BCTRLSENSOR"/>
</dbReference>
<keyword evidence="13" id="KW-1185">Reference proteome</keyword>
<keyword evidence="5" id="KW-0808">Transferase</keyword>
<dbReference type="Gene3D" id="6.10.340.10">
    <property type="match status" value="1"/>
</dbReference>
<evidence type="ECO:0000313" key="11">
    <source>
        <dbReference type="EMBL" id="RGE61148.1"/>
    </source>
</evidence>
<sequence>MLTRLKKLFMKIPALRSMKVYIFFLMLVMGILPSFIMRVGILQSYEERAVNLRISDTQTQFKIIANHLLNNNYLQDTSNEAINAELEQMSNLYDGRVIIINGNFRIVKDTYSISEGKTIISEEVIRCFKGESTTRYDKENGYIEMTIPIEAPSSGKNQTTQADAGKKPEQSQVVGVMLASVSTDSIATTMEILNRKALIIEIVMIICIFGVAVGFSSILVKPFNRVTQAITEVKDGFTDEPIAVPDYIETEHIIDAFNQLLTQMKVIDDSRQEFVSNVSHELKTPLTSMKVLADSLMQQEDAPLELYQEFMQDIANEIERENKIINDLLSLVKMDKTAAQMNITAVDINELIESVLKRLRPIARLRDVEVTFESIRPVTAEIDEVKITQVFTNLVENAIKYNKEHGWVKVLLDADHQFFTVEISDSGIGIPEADYDHIFERFYRVDKSHSREIGGTGLGLAITRNAILLHRGSVKVASTEGEGTSFTVKIPLTYVR</sequence>
<evidence type="ECO:0000256" key="5">
    <source>
        <dbReference type="ARBA" id="ARBA00022679"/>
    </source>
</evidence>
<dbReference type="EMBL" id="QVLV01000006">
    <property type="protein sequence ID" value="RGE61148.1"/>
    <property type="molecule type" value="Genomic_DNA"/>
</dbReference>
<evidence type="ECO:0000259" key="10">
    <source>
        <dbReference type="PROSITE" id="PS50109"/>
    </source>
</evidence>
<protein>
    <recommendedName>
        <fullName evidence="3">histidine kinase</fullName>
        <ecNumber evidence="3">2.7.13.3</ecNumber>
    </recommendedName>
</protein>
<dbReference type="Proteomes" id="UP000261166">
    <property type="component" value="Unassembled WGS sequence"/>
</dbReference>
<dbReference type="GO" id="GO:0000155">
    <property type="term" value="F:phosphorelay sensor kinase activity"/>
    <property type="evidence" value="ECO:0007669"/>
    <property type="project" value="InterPro"/>
</dbReference>
<keyword evidence="9" id="KW-1133">Transmembrane helix</keyword>
<accession>A0A3E3I669</accession>
<comment type="caution">
    <text evidence="11">The sequence shown here is derived from an EMBL/GenBank/DDBJ whole genome shotgun (WGS) entry which is preliminary data.</text>
</comment>
<dbReference type="SUPFAM" id="SSF55874">
    <property type="entry name" value="ATPase domain of HSP90 chaperone/DNA topoisomerase II/histidine kinase"/>
    <property type="match status" value="1"/>
</dbReference>
<gene>
    <name evidence="12" type="ORF">DWY69_04935</name>
    <name evidence="11" type="ORF">DXC51_10280</name>
</gene>
<evidence type="ECO:0000256" key="4">
    <source>
        <dbReference type="ARBA" id="ARBA00022553"/>
    </source>
</evidence>
<dbReference type="Gene3D" id="3.30.565.10">
    <property type="entry name" value="Histidine kinase-like ATPase, C-terminal domain"/>
    <property type="match status" value="1"/>
</dbReference>
<dbReference type="SUPFAM" id="SSF47384">
    <property type="entry name" value="Homodimeric domain of signal transducing histidine kinase"/>
    <property type="match status" value="1"/>
</dbReference>
<dbReference type="FunFam" id="3.30.565.10:FF:000006">
    <property type="entry name" value="Sensor histidine kinase WalK"/>
    <property type="match status" value="1"/>
</dbReference>
<dbReference type="PANTHER" id="PTHR45453:SF1">
    <property type="entry name" value="PHOSPHATE REGULON SENSOR PROTEIN PHOR"/>
    <property type="match status" value="1"/>
</dbReference>
<evidence type="ECO:0000313" key="14">
    <source>
        <dbReference type="Proteomes" id="UP000261166"/>
    </source>
</evidence>
<dbReference type="PROSITE" id="PS50109">
    <property type="entry name" value="HIS_KIN"/>
    <property type="match status" value="1"/>
</dbReference>
<dbReference type="AlphaFoldDB" id="A0A3E3I669"/>
<keyword evidence="8 9" id="KW-0472">Membrane</keyword>
<evidence type="ECO:0000313" key="12">
    <source>
        <dbReference type="EMBL" id="RGE73645.1"/>
    </source>
</evidence>
<dbReference type="GO" id="GO:0004721">
    <property type="term" value="F:phosphoprotein phosphatase activity"/>
    <property type="evidence" value="ECO:0007669"/>
    <property type="project" value="TreeGrafter"/>
</dbReference>
<dbReference type="GO" id="GO:0016036">
    <property type="term" value="P:cellular response to phosphate starvation"/>
    <property type="evidence" value="ECO:0007669"/>
    <property type="project" value="TreeGrafter"/>
</dbReference>
<evidence type="ECO:0000256" key="9">
    <source>
        <dbReference type="SAM" id="Phobius"/>
    </source>
</evidence>
<feature type="transmembrane region" description="Helical" evidence="9">
    <location>
        <begin position="198"/>
        <end position="220"/>
    </location>
</feature>
<keyword evidence="9" id="KW-0812">Transmembrane</keyword>
<evidence type="ECO:0000256" key="7">
    <source>
        <dbReference type="ARBA" id="ARBA00023012"/>
    </source>
</evidence>
<keyword evidence="6 11" id="KW-0418">Kinase</keyword>